<dbReference type="InterPro" id="IPR036866">
    <property type="entry name" value="RibonucZ/Hydroxyglut_hydro"/>
</dbReference>
<dbReference type="InterPro" id="IPR030854">
    <property type="entry name" value="RNase_J_bac"/>
</dbReference>
<dbReference type="PANTHER" id="PTHR43694">
    <property type="entry name" value="RIBONUCLEASE J"/>
    <property type="match status" value="1"/>
</dbReference>
<feature type="binding site" evidence="12">
    <location>
        <position position="75"/>
    </location>
    <ligand>
        <name>Zn(2+)</name>
        <dbReference type="ChEBI" id="CHEBI:29105"/>
        <label>1</label>
        <note>catalytic</note>
    </ligand>
</feature>
<keyword evidence="6 12" id="KW-0862">Zinc</keyword>
<feature type="active site" description="Proton acceptor" evidence="10">
    <location>
        <position position="367"/>
    </location>
</feature>
<evidence type="ECO:0000256" key="5">
    <source>
        <dbReference type="ARBA" id="ARBA00022801"/>
    </source>
</evidence>
<feature type="binding site" evidence="12">
    <location>
        <position position="73"/>
    </location>
    <ligand>
        <name>Zn(2+)</name>
        <dbReference type="ChEBI" id="CHEBI:29105"/>
        <label>1</label>
        <note>catalytic</note>
    </ligand>
</feature>
<dbReference type="SUPFAM" id="SSF56281">
    <property type="entry name" value="Metallo-hydrolase/oxidoreductase"/>
    <property type="match status" value="1"/>
</dbReference>
<sequence length="553" mass="60873">MNNVPLKIISLGGFGKVTSNMFVYELENDILLVDCGMGFPTEDMLGIDILIPDISYLRDKMHKIRGLVITHGHEDHTGGLAYILPELKNIPVYANQLPANLIMEKLAEYQNMPKQINILTPGEILKLGQFSVESVRVTHSIPDTTHLIIHTPQGTIYHGSDFKFDFTPLDNIQSDLRRIARAGSEGIVLLLSDSLGSERQGYTPSERTLADTFEKEIAGCEGKFIVTSMSSNISRWYQAAQVAIRHGRRVAVSGRSIERNLAIASRLGYFNLPKTAFIDLRSIRKLPPKNVCILVAGSQGQTGSAMERIATGDHRDITITPGDKVIFSSDYIPGNETAVHTLIDALSKLGATVIYSEITDHLHVSGHGSQQDLLLLMSLTKPQYLLPIGGTYRHMVQYSKLAQEMGYSSDKILLPGNNQSITVSNGKAALGPIVTVRNVMVDGLGVGDVGNVVLRDRQHLAEEGVVVAVLEVDQNNLGNLTNLEIISRGFVFEKYTSSLLTQASDRIKQAVAQKSGKIESDRHLRQIVIDHLGAFLFEQTHRRPMILPVVVEV</sequence>
<dbReference type="InterPro" id="IPR041636">
    <property type="entry name" value="RNase_J_C"/>
</dbReference>
<protein>
    <recommendedName>
        <fullName evidence="9">Ribonuclease J</fullName>
        <shortName evidence="9">RNase J</shortName>
        <ecNumber evidence="9">3.1.-.-</ecNumber>
    </recommendedName>
</protein>
<dbReference type="InterPro" id="IPR055132">
    <property type="entry name" value="RNase_J_b_CASP"/>
</dbReference>
<evidence type="ECO:0000256" key="2">
    <source>
        <dbReference type="ARBA" id="ARBA00022722"/>
    </source>
</evidence>
<evidence type="ECO:0000256" key="12">
    <source>
        <dbReference type="PIRSR" id="PIRSR004803-3"/>
    </source>
</evidence>
<comment type="subunit">
    <text evidence="9">Homodimer, may be a subunit of the RNA degradosome.</text>
</comment>
<evidence type="ECO:0000259" key="13">
    <source>
        <dbReference type="SMART" id="SM00849"/>
    </source>
</evidence>
<dbReference type="GO" id="GO:0005737">
    <property type="term" value="C:cytoplasm"/>
    <property type="evidence" value="ECO:0007669"/>
    <property type="project" value="UniProtKB-SubCell"/>
</dbReference>
<evidence type="ECO:0000256" key="10">
    <source>
        <dbReference type="PIRSR" id="PIRSR004803-1"/>
    </source>
</evidence>
<dbReference type="Pfam" id="PF22505">
    <property type="entry name" value="RNase_J_b_CASP"/>
    <property type="match status" value="1"/>
</dbReference>
<keyword evidence="5 9" id="KW-0378">Hydrolase</keyword>
<dbReference type="AlphaFoldDB" id="A0A1F4ZUH7"/>
<dbReference type="Proteomes" id="UP000176424">
    <property type="component" value="Unassembled WGS sequence"/>
</dbReference>
<dbReference type="Gene3D" id="3.40.50.10710">
    <property type="entry name" value="Metallo-hydrolase/oxidoreductase"/>
    <property type="match status" value="1"/>
</dbReference>
<keyword evidence="3 12" id="KW-0479">Metal-binding</keyword>
<dbReference type="Pfam" id="PF17770">
    <property type="entry name" value="RNase_J_C"/>
    <property type="match status" value="1"/>
</dbReference>
<feature type="active site" description="Proton donor" evidence="10">
    <location>
        <position position="193"/>
    </location>
</feature>
<keyword evidence="2 9" id="KW-0540">Nuclease</keyword>
<feature type="binding site" evidence="12">
    <location>
        <position position="442"/>
    </location>
    <ligand>
        <name>Ca(2+)</name>
        <dbReference type="ChEBI" id="CHEBI:29108"/>
    </ligand>
</feature>
<dbReference type="Pfam" id="PF07521">
    <property type="entry name" value="RMMBL"/>
    <property type="match status" value="1"/>
</dbReference>
<dbReference type="SMART" id="SM00849">
    <property type="entry name" value="Lactamase_B"/>
    <property type="match status" value="1"/>
</dbReference>
<evidence type="ECO:0000313" key="14">
    <source>
        <dbReference type="EMBL" id="OGD09044.1"/>
    </source>
</evidence>
<dbReference type="GO" id="GO:0006364">
    <property type="term" value="P:rRNA processing"/>
    <property type="evidence" value="ECO:0007669"/>
    <property type="project" value="UniProtKB-UniRule"/>
</dbReference>
<reference evidence="14 15" key="1">
    <citation type="journal article" date="2016" name="Nat. Commun.">
        <title>Thousands of microbial genomes shed light on interconnected biogeochemical processes in an aquifer system.</title>
        <authorList>
            <person name="Anantharaman K."/>
            <person name="Brown C.T."/>
            <person name="Hug L.A."/>
            <person name="Sharon I."/>
            <person name="Castelle C.J."/>
            <person name="Probst A.J."/>
            <person name="Thomas B.C."/>
            <person name="Singh A."/>
            <person name="Wilkins M.J."/>
            <person name="Karaoz U."/>
            <person name="Brodie E.L."/>
            <person name="Williams K.H."/>
            <person name="Hubbard S.S."/>
            <person name="Banfield J.F."/>
        </authorList>
    </citation>
    <scope>NUCLEOTIDE SEQUENCE [LARGE SCALE GENOMIC DNA]</scope>
</reference>
<dbReference type="CDD" id="cd07714">
    <property type="entry name" value="RNaseJ_MBL-fold"/>
    <property type="match status" value="1"/>
</dbReference>
<keyword evidence="8 9" id="KW-0694">RNA-binding</keyword>
<dbReference type="HAMAP" id="MF_01491">
    <property type="entry name" value="RNase_J_bact"/>
    <property type="match status" value="1"/>
</dbReference>
<dbReference type="InterPro" id="IPR011108">
    <property type="entry name" value="RMMBL"/>
</dbReference>
<dbReference type="InterPro" id="IPR001279">
    <property type="entry name" value="Metallo-B-lactamas"/>
</dbReference>
<dbReference type="GO" id="GO:0004534">
    <property type="term" value="F:5'-3' RNA exonuclease activity"/>
    <property type="evidence" value="ECO:0007669"/>
    <property type="project" value="UniProtKB-UniRule"/>
</dbReference>
<comment type="similarity">
    <text evidence="9">Belongs to the metallo-beta-lactamase superfamily. RNA-metabolizing metallo-beta-lactamase-like family. Bacterial RNase J subfamily.</text>
</comment>
<dbReference type="EMBL" id="MEXR01000041">
    <property type="protein sequence ID" value="OGD09044.1"/>
    <property type="molecule type" value="Genomic_DNA"/>
</dbReference>
<evidence type="ECO:0000313" key="15">
    <source>
        <dbReference type="Proteomes" id="UP000176424"/>
    </source>
</evidence>
<evidence type="ECO:0000256" key="4">
    <source>
        <dbReference type="ARBA" id="ARBA00022759"/>
    </source>
</evidence>
<keyword evidence="9" id="KW-0698">rRNA processing</keyword>
<feature type="binding site" evidence="12">
    <location>
        <position position="139"/>
    </location>
    <ligand>
        <name>Zn(2+)</name>
        <dbReference type="ChEBI" id="CHEBI:29105"/>
        <label>1</label>
        <note>catalytic</note>
    </ligand>
</feature>
<dbReference type="GO" id="GO:0004521">
    <property type="term" value="F:RNA endonuclease activity"/>
    <property type="evidence" value="ECO:0007669"/>
    <property type="project" value="UniProtKB-UniRule"/>
</dbReference>
<evidence type="ECO:0000256" key="6">
    <source>
        <dbReference type="ARBA" id="ARBA00022833"/>
    </source>
</evidence>
<dbReference type="EC" id="3.1.-.-" evidence="9"/>
<dbReference type="GO" id="GO:0008270">
    <property type="term" value="F:zinc ion binding"/>
    <property type="evidence" value="ECO:0007669"/>
    <property type="project" value="InterPro"/>
</dbReference>
<dbReference type="InterPro" id="IPR042173">
    <property type="entry name" value="RNase_J_2"/>
</dbReference>
<feature type="binding site" evidence="12">
    <location>
        <position position="48"/>
    </location>
    <ligand>
        <name>Ca(2+)</name>
        <dbReference type="ChEBI" id="CHEBI:29108"/>
    </ligand>
</feature>
<feature type="binding site" evidence="9 11">
    <location>
        <begin position="363"/>
        <end position="367"/>
    </location>
    <ligand>
        <name>substrate</name>
    </ligand>
</feature>
<dbReference type="PIRSF" id="PIRSF004803">
    <property type="entry name" value="RnjA"/>
    <property type="match status" value="1"/>
</dbReference>
<evidence type="ECO:0000256" key="7">
    <source>
        <dbReference type="ARBA" id="ARBA00022839"/>
    </source>
</evidence>
<accession>A0A1F4ZUH7</accession>
<keyword evidence="4 9" id="KW-0255">Endonuclease</keyword>
<evidence type="ECO:0000256" key="9">
    <source>
        <dbReference type="HAMAP-Rule" id="MF_01491"/>
    </source>
</evidence>
<dbReference type="GO" id="GO:0003723">
    <property type="term" value="F:RNA binding"/>
    <property type="evidence" value="ECO:0007669"/>
    <property type="project" value="UniProtKB-UniRule"/>
</dbReference>
<organism evidence="14 15">
    <name type="scientific">Candidatus Amesbacteria bacterium RIFOXYB1_FULL_44_23</name>
    <dbReference type="NCBI Taxonomy" id="1797263"/>
    <lineage>
        <taxon>Bacteria</taxon>
        <taxon>Candidatus Amesiibacteriota</taxon>
    </lineage>
</organism>
<feature type="binding site" evidence="11">
    <location>
        <begin position="230"/>
        <end position="232"/>
    </location>
    <ligand>
        <name>substrate</name>
    </ligand>
</feature>
<comment type="cofactor">
    <cofactor evidence="12">
        <name>Ca(2+)</name>
        <dbReference type="ChEBI" id="CHEBI:29108"/>
    </cofactor>
    <text evidence="12">Binds 1 Ca(2+) cation per subunit. Seen in 1 crystal structure, it is not clear if it is physiologically important.</text>
</comment>
<comment type="subcellular location">
    <subcellularLocation>
        <location evidence="9">Cytoplasm</location>
    </subcellularLocation>
</comment>
<evidence type="ECO:0000256" key="11">
    <source>
        <dbReference type="PIRSR" id="PIRSR004803-2"/>
    </source>
</evidence>
<name>A0A1F4ZUH7_9BACT</name>
<dbReference type="NCBIfam" id="TIGR00649">
    <property type="entry name" value="MG423"/>
    <property type="match status" value="1"/>
</dbReference>
<dbReference type="Pfam" id="PF00753">
    <property type="entry name" value="Lactamase_B"/>
    <property type="match status" value="1"/>
</dbReference>
<comment type="cofactor">
    <cofactor evidence="12">
        <name>Zn(2+)</name>
        <dbReference type="ChEBI" id="CHEBI:29105"/>
    </cofactor>
    <text evidence="12">Binds 2 Zn(2+) ions per subunit. It is not clear if Zn(2+) or Mg(2+) is physiologically important.</text>
</comment>
<dbReference type="InterPro" id="IPR004613">
    <property type="entry name" value="RNase_J"/>
</dbReference>
<comment type="caution">
    <text evidence="14">The sequence shown here is derived from an EMBL/GenBank/DDBJ whole genome shotgun (WGS) entry which is preliminary data.</text>
</comment>
<dbReference type="STRING" id="1797263.A2397_01685"/>
<dbReference type="Gene3D" id="3.60.15.10">
    <property type="entry name" value="Ribonuclease Z/Hydroxyacylglutathione hydrolase-like"/>
    <property type="match status" value="1"/>
</dbReference>
<feature type="binding site" evidence="12">
    <location>
        <position position="46"/>
    </location>
    <ligand>
        <name>Ca(2+)</name>
        <dbReference type="ChEBI" id="CHEBI:29108"/>
    </ligand>
</feature>
<evidence type="ECO:0000256" key="8">
    <source>
        <dbReference type="ARBA" id="ARBA00022884"/>
    </source>
</evidence>
<keyword evidence="1 9" id="KW-0963">Cytoplasm</keyword>
<keyword evidence="7 9" id="KW-0269">Exonuclease</keyword>
<dbReference type="Gene3D" id="3.10.20.580">
    <property type="match status" value="1"/>
</dbReference>
<evidence type="ECO:0000256" key="3">
    <source>
        <dbReference type="ARBA" id="ARBA00022723"/>
    </source>
</evidence>
<feature type="binding site" evidence="12">
    <location>
        <position position="76"/>
    </location>
    <ligand>
        <name>Zn(2+)</name>
        <dbReference type="ChEBI" id="CHEBI:29105"/>
        <label>1</label>
        <note>catalytic</note>
    </ligand>
</feature>
<feature type="binding site" evidence="12">
    <location>
        <position position="71"/>
    </location>
    <ligand>
        <name>Zn(2+)</name>
        <dbReference type="ChEBI" id="CHEBI:29105"/>
        <label>1</label>
        <note>catalytic</note>
    </ligand>
</feature>
<proteinExistence type="inferred from homology"/>
<dbReference type="PANTHER" id="PTHR43694:SF1">
    <property type="entry name" value="RIBONUCLEASE J"/>
    <property type="match status" value="1"/>
</dbReference>
<gene>
    <name evidence="9" type="primary">rnj</name>
    <name evidence="14" type="ORF">A2397_01685</name>
</gene>
<feature type="domain" description="Metallo-beta-lactamase" evidence="13">
    <location>
        <begin position="18"/>
        <end position="213"/>
    </location>
</feature>
<feature type="binding site" evidence="12">
    <location>
        <position position="161"/>
    </location>
    <ligand>
        <name>Zn(2+)</name>
        <dbReference type="ChEBI" id="CHEBI:29105"/>
        <label>1</label>
        <note>catalytic</note>
    </ligand>
</feature>
<comment type="function">
    <text evidence="9">An RNase that has 5'-3' exonuclease and possibly endonuclease activity. Involved in maturation of rRNA and in some organisms also mRNA maturation and/or decay.</text>
</comment>
<evidence type="ECO:0000256" key="1">
    <source>
        <dbReference type="ARBA" id="ARBA00022490"/>
    </source>
</evidence>
<keyword evidence="12" id="KW-0106">Calcium</keyword>